<proteinExistence type="predicted"/>
<dbReference type="EMBL" id="JABBGF010000003">
    <property type="protein sequence ID" value="NML59095.1"/>
    <property type="molecule type" value="Genomic_DNA"/>
</dbReference>
<evidence type="ECO:0000313" key="2">
    <source>
        <dbReference type="Proteomes" id="UP000552615"/>
    </source>
</evidence>
<name>A0A7Y0FK86_9FLAO</name>
<sequence length="175" mass="19089">MGSVVADFIKKNGFDDSNLPLLYKDDSGIMIVNEALGDDGEGGGGMPSIEELLAMLEPQSEYFQGIDFSQFGDDDIIKIRQNIVKNAVKHFDSKEWAYEMKKGRFAANPNKCNLFVDDVLKETGINMPGPNELLSIINFGTPITAGQWADPNYIISGWQVVNSPQPGDIVAASAN</sequence>
<gene>
    <name evidence="1" type="ORF">HHL20_17340</name>
</gene>
<dbReference type="RefSeq" id="WP_169232425.1">
    <property type="nucleotide sequence ID" value="NZ_JABBGF010000003.1"/>
</dbReference>
<organism evidence="1 2">
    <name type="scientific">Chryseobacterium cheonjiense</name>
    <dbReference type="NCBI Taxonomy" id="2728845"/>
    <lineage>
        <taxon>Bacteria</taxon>
        <taxon>Pseudomonadati</taxon>
        <taxon>Bacteroidota</taxon>
        <taxon>Flavobacteriia</taxon>
        <taxon>Flavobacteriales</taxon>
        <taxon>Weeksellaceae</taxon>
        <taxon>Chryseobacterium group</taxon>
        <taxon>Chryseobacterium</taxon>
    </lineage>
</organism>
<accession>A0A7Y0FK86</accession>
<dbReference type="AlphaFoldDB" id="A0A7Y0FK86"/>
<protein>
    <submittedName>
        <fullName evidence="1">Uncharacterized protein</fullName>
    </submittedName>
</protein>
<dbReference type="Proteomes" id="UP000552615">
    <property type="component" value="Unassembled WGS sequence"/>
</dbReference>
<keyword evidence="2" id="KW-1185">Reference proteome</keyword>
<comment type="caution">
    <text evidence="1">The sequence shown here is derived from an EMBL/GenBank/DDBJ whole genome shotgun (WGS) entry which is preliminary data.</text>
</comment>
<reference evidence="1 2" key="1">
    <citation type="submission" date="2020-04" db="EMBL/GenBank/DDBJ databases">
        <title>Chryseobacterium sp. RJ-7-14 sp. nov., isolated from Jeju soil.</title>
        <authorList>
            <person name="Dahal R.H."/>
            <person name="Chaudhary D.K."/>
        </authorList>
    </citation>
    <scope>NUCLEOTIDE SEQUENCE [LARGE SCALE GENOMIC DNA]</scope>
    <source>
        <strain evidence="1 2">RJ-7-14</strain>
    </source>
</reference>
<evidence type="ECO:0000313" key="1">
    <source>
        <dbReference type="EMBL" id="NML59095.1"/>
    </source>
</evidence>